<dbReference type="GO" id="GO:0031071">
    <property type="term" value="F:cysteine desulfurase activity"/>
    <property type="evidence" value="ECO:0007669"/>
    <property type="project" value="UniProtKB-EC"/>
</dbReference>
<sequence>MKRVYLDYAATTPLHPEVKQEMMEALDGTYGNPSSIHSFGRESRKLLDDARSIAARSIGADFSSIIFTSGATEANNLAIFGVARAYAHRGKHIITTQIEHHAVLHPMEELQKEGFEVTFLPVDESGIVSVEAVEEALRPDTIFVSIMRVNNETGMRQPIEAIGERLKEHQAIFHTDAVQAYGLEKLDVTSFNVDLLSVSSHKIYGPKGIGFLYRNDDVHLAQQIFGGEQERKWRSGTENMLGIRGFTKAIELLEKEQNERLMHYEKLSKQFFKGLNDFSIDYHLNGTREEHMPNILNISFPGVEVEMFLTNLDLEGIAVSSGSACTAGSIDPSHVLKAMYGEENDRLYNSIRFSFGIETSDEDIQFCVEKISKILNRLIPSNTRG</sequence>
<evidence type="ECO:0000256" key="7">
    <source>
        <dbReference type="ARBA" id="ARBA00023004"/>
    </source>
</evidence>
<dbReference type="SUPFAM" id="SSF53383">
    <property type="entry name" value="PLP-dependent transferases"/>
    <property type="match status" value="1"/>
</dbReference>
<evidence type="ECO:0000256" key="2">
    <source>
        <dbReference type="ARBA" id="ARBA00006490"/>
    </source>
</evidence>
<organism evidence="12 13">
    <name type="scientific">Allobacillus salarius</name>
    <dbReference type="NCBI Taxonomy" id="1955272"/>
    <lineage>
        <taxon>Bacteria</taxon>
        <taxon>Bacillati</taxon>
        <taxon>Bacillota</taxon>
        <taxon>Bacilli</taxon>
        <taxon>Bacillales</taxon>
        <taxon>Bacillaceae</taxon>
        <taxon>Allobacillus</taxon>
    </lineage>
</organism>
<dbReference type="FunFam" id="3.40.640.10:FF:000084">
    <property type="entry name" value="IscS-like cysteine desulfurase"/>
    <property type="match status" value="1"/>
</dbReference>
<keyword evidence="5" id="KW-0479">Metal-binding</keyword>
<dbReference type="PIRSF" id="PIRSF005572">
    <property type="entry name" value="NifS"/>
    <property type="match status" value="1"/>
</dbReference>
<feature type="domain" description="Aminotransferase class V" evidence="11">
    <location>
        <begin position="4"/>
        <end position="365"/>
    </location>
</feature>
<evidence type="ECO:0000256" key="10">
    <source>
        <dbReference type="RuleBase" id="RU004504"/>
    </source>
</evidence>
<keyword evidence="13" id="KW-1185">Reference proteome</keyword>
<evidence type="ECO:0000313" key="13">
    <source>
        <dbReference type="Proteomes" id="UP000316425"/>
    </source>
</evidence>
<keyword evidence="8" id="KW-0411">Iron-sulfur</keyword>
<dbReference type="PANTHER" id="PTHR11601">
    <property type="entry name" value="CYSTEINE DESULFURYLASE FAMILY MEMBER"/>
    <property type="match status" value="1"/>
</dbReference>
<dbReference type="InterPro" id="IPR000192">
    <property type="entry name" value="Aminotrans_V_dom"/>
</dbReference>
<dbReference type="Gene3D" id="3.40.640.10">
    <property type="entry name" value="Type I PLP-dependent aspartate aminotransferase-like (Major domain)"/>
    <property type="match status" value="1"/>
</dbReference>
<name>A0A556PTS7_9BACI</name>
<dbReference type="RefSeq" id="WP_144087558.1">
    <property type="nucleotide sequence ID" value="NZ_VMHE01000001.1"/>
</dbReference>
<dbReference type="InterPro" id="IPR015421">
    <property type="entry name" value="PyrdxlP-dep_Trfase_major"/>
</dbReference>
<comment type="cofactor">
    <cofactor evidence="1 10">
        <name>pyridoxal 5'-phosphate</name>
        <dbReference type="ChEBI" id="CHEBI:597326"/>
    </cofactor>
</comment>
<gene>
    <name evidence="12" type="ORF">FPQ13_01655</name>
</gene>
<evidence type="ECO:0000313" key="12">
    <source>
        <dbReference type="EMBL" id="TSJ67799.1"/>
    </source>
</evidence>
<protein>
    <recommendedName>
        <fullName evidence="3">cysteine desulfurase</fullName>
        <ecNumber evidence="3">2.8.1.7</ecNumber>
    </recommendedName>
</protein>
<dbReference type="NCBIfam" id="NF002806">
    <property type="entry name" value="PRK02948.1"/>
    <property type="match status" value="1"/>
</dbReference>
<comment type="catalytic activity">
    <reaction evidence="9">
        <text>(sulfur carrier)-H + L-cysteine = (sulfur carrier)-SH + L-alanine</text>
        <dbReference type="Rhea" id="RHEA:43892"/>
        <dbReference type="Rhea" id="RHEA-COMP:14737"/>
        <dbReference type="Rhea" id="RHEA-COMP:14739"/>
        <dbReference type="ChEBI" id="CHEBI:29917"/>
        <dbReference type="ChEBI" id="CHEBI:35235"/>
        <dbReference type="ChEBI" id="CHEBI:57972"/>
        <dbReference type="ChEBI" id="CHEBI:64428"/>
        <dbReference type="EC" id="2.8.1.7"/>
    </reaction>
</comment>
<evidence type="ECO:0000256" key="4">
    <source>
        <dbReference type="ARBA" id="ARBA00022679"/>
    </source>
</evidence>
<proteinExistence type="inferred from homology"/>
<evidence type="ECO:0000256" key="3">
    <source>
        <dbReference type="ARBA" id="ARBA00012239"/>
    </source>
</evidence>
<dbReference type="GO" id="GO:0046872">
    <property type="term" value="F:metal ion binding"/>
    <property type="evidence" value="ECO:0007669"/>
    <property type="project" value="UniProtKB-KW"/>
</dbReference>
<dbReference type="InterPro" id="IPR016454">
    <property type="entry name" value="Cysteine_dSase"/>
</dbReference>
<evidence type="ECO:0000256" key="8">
    <source>
        <dbReference type="ARBA" id="ARBA00023014"/>
    </source>
</evidence>
<keyword evidence="7" id="KW-0408">Iron</keyword>
<dbReference type="OrthoDB" id="9808002at2"/>
<comment type="similarity">
    <text evidence="2">Belongs to the class-V pyridoxal-phosphate-dependent aminotransferase family. NifS/IscS subfamily.</text>
</comment>
<dbReference type="Gene3D" id="1.10.260.50">
    <property type="match status" value="1"/>
</dbReference>
<dbReference type="InterPro" id="IPR015422">
    <property type="entry name" value="PyrdxlP-dep_Trfase_small"/>
</dbReference>
<evidence type="ECO:0000256" key="9">
    <source>
        <dbReference type="ARBA" id="ARBA00050776"/>
    </source>
</evidence>
<reference evidence="12 13" key="1">
    <citation type="submission" date="2019-07" db="EMBL/GenBank/DDBJ databases">
        <title>Allobacillus sp. nov. SKP isolated from shrimp paste of Euphausiacea.</title>
        <authorList>
            <person name="Kanchanasin P."/>
            <person name="Tanasupawat S."/>
            <person name="Shi W."/>
            <person name="Wu L."/>
            <person name="Ma J."/>
        </authorList>
    </citation>
    <scope>NUCLEOTIDE SEQUENCE [LARGE SCALE GENOMIC DNA]</scope>
    <source>
        <strain evidence="12 13">SKP4-8</strain>
    </source>
</reference>
<dbReference type="Gene3D" id="3.90.1150.10">
    <property type="entry name" value="Aspartate Aminotransferase, domain 1"/>
    <property type="match status" value="1"/>
</dbReference>
<dbReference type="EC" id="2.8.1.7" evidence="3"/>
<keyword evidence="4" id="KW-0808">Transferase</keyword>
<dbReference type="AlphaFoldDB" id="A0A556PTS7"/>
<evidence type="ECO:0000259" key="11">
    <source>
        <dbReference type="Pfam" id="PF00266"/>
    </source>
</evidence>
<dbReference type="InterPro" id="IPR015424">
    <property type="entry name" value="PyrdxlP-dep_Trfase"/>
</dbReference>
<dbReference type="PANTHER" id="PTHR11601:SF34">
    <property type="entry name" value="CYSTEINE DESULFURASE"/>
    <property type="match status" value="1"/>
</dbReference>
<dbReference type="EMBL" id="VMHE01000001">
    <property type="protein sequence ID" value="TSJ67799.1"/>
    <property type="molecule type" value="Genomic_DNA"/>
</dbReference>
<dbReference type="PROSITE" id="PS00595">
    <property type="entry name" value="AA_TRANSFER_CLASS_5"/>
    <property type="match status" value="1"/>
</dbReference>
<dbReference type="InterPro" id="IPR020578">
    <property type="entry name" value="Aminotrans_V_PyrdxlP_BS"/>
</dbReference>
<comment type="caution">
    <text evidence="12">The sequence shown here is derived from an EMBL/GenBank/DDBJ whole genome shotgun (WGS) entry which is preliminary data.</text>
</comment>
<keyword evidence="6" id="KW-0663">Pyridoxal phosphate</keyword>
<dbReference type="Pfam" id="PF00266">
    <property type="entry name" value="Aminotran_5"/>
    <property type="match status" value="1"/>
</dbReference>
<evidence type="ECO:0000256" key="1">
    <source>
        <dbReference type="ARBA" id="ARBA00001933"/>
    </source>
</evidence>
<dbReference type="Proteomes" id="UP000316425">
    <property type="component" value="Unassembled WGS sequence"/>
</dbReference>
<accession>A0A556PTS7</accession>
<evidence type="ECO:0000256" key="6">
    <source>
        <dbReference type="ARBA" id="ARBA00022898"/>
    </source>
</evidence>
<evidence type="ECO:0000256" key="5">
    <source>
        <dbReference type="ARBA" id="ARBA00022723"/>
    </source>
</evidence>
<dbReference type="GO" id="GO:0051536">
    <property type="term" value="F:iron-sulfur cluster binding"/>
    <property type="evidence" value="ECO:0007669"/>
    <property type="project" value="UniProtKB-KW"/>
</dbReference>